<reference evidence="1 2" key="1">
    <citation type="submission" date="2019-06" db="EMBL/GenBank/DDBJ databases">
        <authorList>
            <person name="Broberg M."/>
        </authorList>
    </citation>
    <scope>NUCLEOTIDE SEQUENCE [LARGE SCALE GENOMIC DNA]</scope>
</reference>
<comment type="caution">
    <text evidence="1">The sequence shown here is derived from an EMBL/GenBank/DDBJ whole genome shotgun (WGS) entry which is preliminary data.</text>
</comment>
<dbReference type="Gene3D" id="1.20.5.1070">
    <property type="entry name" value="Head and neck region of the ectodomain of NDV fusion glycoprotein"/>
    <property type="match status" value="1"/>
</dbReference>
<evidence type="ECO:0000313" key="2">
    <source>
        <dbReference type="Proteomes" id="UP000766486"/>
    </source>
</evidence>
<organism evidence="1 2">
    <name type="scientific">Bionectria ochroleuca</name>
    <name type="common">Gliocladium roseum</name>
    <dbReference type="NCBI Taxonomy" id="29856"/>
    <lineage>
        <taxon>Eukaryota</taxon>
        <taxon>Fungi</taxon>
        <taxon>Dikarya</taxon>
        <taxon>Ascomycota</taxon>
        <taxon>Pezizomycotina</taxon>
        <taxon>Sordariomycetes</taxon>
        <taxon>Hypocreomycetidae</taxon>
        <taxon>Hypocreales</taxon>
        <taxon>Bionectriaceae</taxon>
        <taxon>Clonostachys</taxon>
    </lineage>
</organism>
<dbReference type="EMBL" id="CABFNS010000720">
    <property type="protein sequence ID" value="VUC24436.1"/>
    <property type="molecule type" value="Genomic_DNA"/>
</dbReference>
<proteinExistence type="predicted"/>
<evidence type="ECO:0000313" key="1">
    <source>
        <dbReference type="EMBL" id="VUC24436.1"/>
    </source>
</evidence>
<gene>
    <name evidence="1" type="ORF">CLO192961_LOCUS143092</name>
</gene>
<accession>A0ABY6U0F3</accession>
<keyword evidence="2" id="KW-1185">Reference proteome</keyword>
<protein>
    <submittedName>
        <fullName evidence="1">Uncharacterized protein</fullName>
    </submittedName>
</protein>
<sequence>MDQILEKIGIMENSITFMQDMIEKKFSKVDMTLENIQQTLGGVTSTLNSVENKVDTVETNVVTLENSIRGYGAPELIRILQALGANTNECDTSALRQMLHWLIA</sequence>
<name>A0ABY6U0F3_BIOOC</name>
<dbReference type="Proteomes" id="UP000766486">
    <property type="component" value="Unassembled WGS sequence"/>
</dbReference>